<dbReference type="InterPro" id="IPR052042">
    <property type="entry name" value="Tail_sheath_structural"/>
</dbReference>
<feature type="domain" description="Tail sheath protein Gp18-like" evidence="4">
    <location>
        <begin position="27"/>
        <end position="87"/>
    </location>
</feature>
<evidence type="ECO:0000259" key="4">
    <source>
        <dbReference type="Pfam" id="PF22671"/>
    </source>
</evidence>
<dbReference type="Pfam" id="PF17482">
    <property type="entry name" value="Phage_sheath_1C"/>
    <property type="match status" value="1"/>
</dbReference>
<dbReference type="PANTHER" id="PTHR35861">
    <property type="match status" value="1"/>
</dbReference>
<dbReference type="Proteomes" id="UP000825066">
    <property type="component" value="Chromosome"/>
</dbReference>
<dbReference type="InterPro" id="IPR054564">
    <property type="entry name" value="Gp18_domIII_N"/>
</dbReference>
<gene>
    <name evidence="5" type="ORF">STNY_R33090</name>
</gene>
<dbReference type="InterPro" id="IPR035089">
    <property type="entry name" value="Phage_sheath_subtilisin"/>
</dbReference>
<comment type="similarity">
    <text evidence="1">Belongs to the myoviridae tail sheath protein family.</text>
</comment>
<dbReference type="Pfam" id="PF22671">
    <property type="entry name" value="Gp18_domIII_N"/>
    <property type="match status" value="1"/>
</dbReference>
<reference evidence="5 6" key="1">
    <citation type="submission" date="2021-05" db="EMBL/GenBank/DDBJ databases">
        <title>Complete Genome Sequence of Stenotrophomonas pavanii strain Y.</title>
        <authorList>
            <person name="Dohra H."/>
            <person name="Mohad Din A.R.J."/>
            <person name="Suzuki K."/>
            <person name="Fatma A."/>
            <person name="Honjyo M."/>
            <person name="Nishimura T."/>
            <person name="Moriuch R."/>
            <person name="Masuda K."/>
            <person name="Minoura A."/>
            <person name="Tashiro Y."/>
            <person name="Futamata H."/>
        </authorList>
    </citation>
    <scope>NUCLEOTIDE SEQUENCE [LARGE SCALE GENOMIC DNA]</scope>
    <source>
        <strain evidence="6">Y</strain>
    </source>
</reference>
<organism evidence="5 6">
    <name type="scientific">Stenotrophomonas pavanii</name>
    <dbReference type="NCBI Taxonomy" id="487698"/>
    <lineage>
        <taxon>Bacteria</taxon>
        <taxon>Pseudomonadati</taxon>
        <taxon>Pseudomonadota</taxon>
        <taxon>Gammaproteobacteria</taxon>
        <taxon>Lysobacterales</taxon>
        <taxon>Lysobacteraceae</taxon>
        <taxon>Stenotrophomonas</taxon>
    </lineage>
</organism>
<dbReference type="PANTHER" id="PTHR35861:SF1">
    <property type="entry name" value="PHAGE TAIL SHEATH PROTEIN"/>
    <property type="match status" value="1"/>
</dbReference>
<evidence type="ECO:0000313" key="6">
    <source>
        <dbReference type="Proteomes" id="UP000825066"/>
    </source>
</evidence>
<dbReference type="RefSeq" id="WP_130767821.1">
    <property type="nucleotide sequence ID" value="NZ_AP024684.1"/>
</dbReference>
<evidence type="ECO:0000313" key="5">
    <source>
        <dbReference type="EMBL" id="BCX45092.1"/>
    </source>
</evidence>
<proteinExistence type="inferred from homology"/>
<feature type="domain" description="Tail sheath protein C-terminal" evidence="3">
    <location>
        <begin position="274"/>
        <end position="376"/>
    </location>
</feature>
<evidence type="ECO:0000259" key="3">
    <source>
        <dbReference type="Pfam" id="PF17482"/>
    </source>
</evidence>
<feature type="domain" description="Tail sheath protein subtilisin-like" evidence="2">
    <location>
        <begin position="109"/>
        <end position="273"/>
    </location>
</feature>
<dbReference type="EMBL" id="AP024684">
    <property type="protein sequence ID" value="BCX45092.1"/>
    <property type="molecule type" value="Genomic_DNA"/>
</dbReference>
<name>A0ABN6GWX1_9GAMM</name>
<accession>A0ABN6GWX1</accession>
<keyword evidence="6" id="KW-1185">Reference proteome</keyword>
<evidence type="ECO:0000259" key="2">
    <source>
        <dbReference type="Pfam" id="PF04984"/>
    </source>
</evidence>
<sequence>MATDYHHGVRVIEINGGVRPIRTVATAVVGVVCTAQDADATLFPLDRPVLLTDVLGAVGKAGTSGTLRATLQAIADQANAITVVVRVTEGSDDSATTANVIGKKDGATFTGMQALLVAEAQVGVRPRILGAPGLDTQPVSAALAVIAKKLRAMAYVSCAASASVSEAIAYREQFSQRELMLIYPDFVAFNTADATTSMAFATARALGLRAMIDEQQGWHKSISNVAVAGVTGISRDVHWDLQDPATDAGLLNAADITTLINSNGYKFWGSRTCSDDPLFAFETATRTAQILADTIAEAQMVYIDKPEHPSLIRDMLESINAKFRELVNAGYVLGASAWYDEAANEPSQLKAGRVTIDYDYTPVPPLENLVLNQRITDRYFADFPARING</sequence>
<protein>
    <submittedName>
        <fullName evidence="5">Phage tail sheath protein</fullName>
    </submittedName>
</protein>
<dbReference type="InterPro" id="IPR020287">
    <property type="entry name" value="Tail_sheath_C"/>
</dbReference>
<evidence type="ECO:0000256" key="1">
    <source>
        <dbReference type="ARBA" id="ARBA00008005"/>
    </source>
</evidence>
<dbReference type="Pfam" id="PF04984">
    <property type="entry name" value="Phage_sheath_1"/>
    <property type="match status" value="1"/>
</dbReference>